<keyword evidence="2" id="KW-1185">Reference proteome</keyword>
<reference evidence="1 2" key="1">
    <citation type="submission" date="2024-04" db="EMBL/GenBank/DDBJ databases">
        <authorList>
            <person name="Rising A."/>
            <person name="Reimegard J."/>
            <person name="Sonavane S."/>
            <person name="Akerstrom W."/>
            <person name="Nylinder S."/>
            <person name="Hedman E."/>
            <person name="Kallberg Y."/>
        </authorList>
    </citation>
    <scope>NUCLEOTIDE SEQUENCE [LARGE SCALE GENOMIC DNA]</scope>
</reference>
<proteinExistence type="predicted"/>
<evidence type="ECO:0000313" key="1">
    <source>
        <dbReference type="EMBL" id="CAL1263734.1"/>
    </source>
</evidence>
<dbReference type="AlphaFoldDB" id="A0AAV1YXG6"/>
<evidence type="ECO:0000313" key="2">
    <source>
        <dbReference type="Proteomes" id="UP001497382"/>
    </source>
</evidence>
<gene>
    <name evidence="1" type="ORF">LARSCL_LOCUS1642</name>
</gene>
<dbReference type="Proteomes" id="UP001497382">
    <property type="component" value="Unassembled WGS sequence"/>
</dbReference>
<protein>
    <submittedName>
        <fullName evidence="1">Uncharacterized protein</fullName>
    </submittedName>
</protein>
<comment type="caution">
    <text evidence="1">The sequence shown here is derived from an EMBL/GenBank/DDBJ whole genome shotgun (WGS) entry which is preliminary data.</text>
</comment>
<dbReference type="EMBL" id="CAXIEN010000010">
    <property type="protein sequence ID" value="CAL1263734.1"/>
    <property type="molecule type" value="Genomic_DNA"/>
</dbReference>
<sequence>MKVSAKDMRTNLQILTDEGTITAVVEPEKKITAAYQNMRAIPNVLMDNYSEWVEVLDLSHNKLRQYVIGHFDHLRYLDDQPVATIERIKCVKTEPSFMDLLREDLHDIIHDIRGALKIKVDRKLNNIV</sequence>
<accession>A0AAV1YXG6</accession>
<name>A0AAV1YXG6_9ARAC</name>
<organism evidence="1 2">
    <name type="scientific">Larinioides sclopetarius</name>
    <dbReference type="NCBI Taxonomy" id="280406"/>
    <lineage>
        <taxon>Eukaryota</taxon>
        <taxon>Metazoa</taxon>
        <taxon>Ecdysozoa</taxon>
        <taxon>Arthropoda</taxon>
        <taxon>Chelicerata</taxon>
        <taxon>Arachnida</taxon>
        <taxon>Araneae</taxon>
        <taxon>Araneomorphae</taxon>
        <taxon>Entelegynae</taxon>
        <taxon>Araneoidea</taxon>
        <taxon>Araneidae</taxon>
        <taxon>Larinioides</taxon>
    </lineage>
</organism>